<evidence type="ECO:0000313" key="2">
    <source>
        <dbReference type="Proteomes" id="UP000293291"/>
    </source>
</evidence>
<accession>A0A4V1RMW0</accession>
<dbReference type="Proteomes" id="UP000293291">
    <property type="component" value="Unassembled WGS sequence"/>
</dbReference>
<evidence type="ECO:0000313" key="1">
    <source>
        <dbReference type="EMBL" id="RYC03727.1"/>
    </source>
</evidence>
<keyword evidence="2" id="KW-1185">Reference proteome</keyword>
<reference evidence="1 2" key="1">
    <citation type="submission" date="2019-01" db="EMBL/GenBank/DDBJ databases">
        <title>Novel species of Nocardioides.</title>
        <authorList>
            <person name="Liu Q."/>
            <person name="Xin Y.-H."/>
        </authorList>
    </citation>
    <scope>NUCLEOTIDE SEQUENCE [LARGE SCALE GENOMIC DNA]</scope>
    <source>
        <strain evidence="1 2">CGMCC 4.6875</strain>
    </source>
</reference>
<sequence>MQRMIGGIVAVVVGFVLAGLTTVGVVNTVSSAPSQPDQNVMDYGTNQVAE</sequence>
<dbReference type="AlphaFoldDB" id="A0A4V1RMW0"/>
<protein>
    <recommendedName>
        <fullName evidence="3">DUF2613 family protein</fullName>
    </recommendedName>
</protein>
<gene>
    <name evidence="1" type="ORF">EUA07_04635</name>
</gene>
<proteinExistence type="predicted"/>
<dbReference type="EMBL" id="SDWU01000004">
    <property type="protein sequence ID" value="RYC03727.1"/>
    <property type="molecule type" value="Genomic_DNA"/>
</dbReference>
<organism evidence="1 2">
    <name type="scientific">Nocardioides ganghwensis</name>
    <dbReference type="NCBI Taxonomy" id="252230"/>
    <lineage>
        <taxon>Bacteria</taxon>
        <taxon>Bacillati</taxon>
        <taxon>Actinomycetota</taxon>
        <taxon>Actinomycetes</taxon>
        <taxon>Propionibacteriales</taxon>
        <taxon>Nocardioidaceae</taxon>
        <taxon>Nocardioides</taxon>
    </lineage>
</organism>
<evidence type="ECO:0008006" key="3">
    <source>
        <dbReference type="Google" id="ProtNLM"/>
    </source>
</evidence>
<name>A0A4V1RMW0_9ACTN</name>
<comment type="caution">
    <text evidence="1">The sequence shown here is derived from an EMBL/GenBank/DDBJ whole genome shotgun (WGS) entry which is preliminary data.</text>
</comment>